<name>A0A6J4KUH8_9HYPH</name>
<feature type="compositionally biased region" description="Basic residues" evidence="1">
    <location>
        <begin position="40"/>
        <end position="50"/>
    </location>
</feature>
<dbReference type="AlphaFoldDB" id="A0A6J4KUH8"/>
<sequence length="197" mass="22592">VDQTRPYDARDGRRMWLVGSWRERPGPLSGPADPVDRPVPGRRPRRHRRASGGPGSARTVQAIRRGREPGRRRRQHRHGRRGQGAEGRLHPARRNREHPRHQPVPVQEHRPRHREGFSAGQPDRPAAEPARGGAQDPGQDRRRTRGAPEAESRQAQLRLLGRRHLDAPRVRAVPDDDRDEDEPHALPQLGRRHERAR</sequence>
<organism evidence="2">
    <name type="scientific">uncultured Microvirga sp</name>
    <dbReference type="NCBI Taxonomy" id="412392"/>
    <lineage>
        <taxon>Bacteria</taxon>
        <taxon>Pseudomonadati</taxon>
        <taxon>Pseudomonadota</taxon>
        <taxon>Alphaproteobacteria</taxon>
        <taxon>Hyphomicrobiales</taxon>
        <taxon>Methylobacteriaceae</taxon>
        <taxon>Microvirga</taxon>
        <taxon>environmental samples</taxon>
    </lineage>
</organism>
<feature type="region of interest" description="Disordered" evidence="1">
    <location>
        <begin position="1"/>
        <end position="197"/>
    </location>
</feature>
<feature type="compositionally biased region" description="Basic and acidic residues" evidence="1">
    <location>
        <begin position="138"/>
        <end position="152"/>
    </location>
</feature>
<feature type="compositionally biased region" description="Basic and acidic residues" evidence="1">
    <location>
        <begin position="163"/>
        <end position="175"/>
    </location>
</feature>
<feature type="non-terminal residue" evidence="2">
    <location>
        <position position="197"/>
    </location>
</feature>
<gene>
    <name evidence="2" type="ORF">AVDCRST_MAG90-668</name>
</gene>
<accession>A0A6J4KUH8</accession>
<dbReference type="EMBL" id="CADCUC010000128">
    <property type="protein sequence ID" value="CAA9314599.1"/>
    <property type="molecule type" value="Genomic_DNA"/>
</dbReference>
<feature type="compositionally biased region" description="Basic residues" evidence="1">
    <location>
        <begin position="70"/>
        <end position="81"/>
    </location>
</feature>
<feature type="non-terminal residue" evidence="2">
    <location>
        <position position="1"/>
    </location>
</feature>
<protein>
    <submittedName>
        <fullName evidence="2">BUG/TctC family periplasmic protein</fullName>
    </submittedName>
</protein>
<feature type="compositionally biased region" description="Basic and acidic residues" evidence="1">
    <location>
        <begin position="1"/>
        <end position="14"/>
    </location>
</feature>
<feature type="compositionally biased region" description="Basic residues" evidence="1">
    <location>
        <begin position="90"/>
        <end position="101"/>
    </location>
</feature>
<proteinExistence type="predicted"/>
<evidence type="ECO:0000256" key="1">
    <source>
        <dbReference type="SAM" id="MobiDB-lite"/>
    </source>
</evidence>
<evidence type="ECO:0000313" key="2">
    <source>
        <dbReference type="EMBL" id="CAA9314599.1"/>
    </source>
</evidence>
<reference evidence="2" key="1">
    <citation type="submission" date="2020-02" db="EMBL/GenBank/DDBJ databases">
        <authorList>
            <person name="Meier V. D."/>
        </authorList>
    </citation>
    <scope>NUCLEOTIDE SEQUENCE</scope>
    <source>
        <strain evidence="2">AVDCRST_MAG90</strain>
    </source>
</reference>